<keyword evidence="12" id="KW-0843">Virulence</keyword>
<comment type="cofactor">
    <cofactor evidence="15">
        <name>Ca(2+)</name>
        <dbReference type="ChEBI" id="CHEBI:29108"/>
    </cofactor>
    <text evidence="15">Binds 1 Ca(2+) ion per subunit.</text>
</comment>
<evidence type="ECO:0000256" key="3">
    <source>
        <dbReference type="ARBA" id="ARBA00004239"/>
    </source>
</evidence>
<dbReference type="CDD" id="cd11377">
    <property type="entry name" value="Pro-peptidase_S53"/>
    <property type="match status" value="1"/>
</dbReference>
<evidence type="ECO:0000256" key="6">
    <source>
        <dbReference type="ARBA" id="ARBA00022670"/>
    </source>
</evidence>
<dbReference type="FunFam" id="3.40.50.200:FF:000015">
    <property type="entry name" value="Tripeptidyl peptidase A"/>
    <property type="match status" value="1"/>
</dbReference>
<evidence type="ECO:0000256" key="8">
    <source>
        <dbReference type="ARBA" id="ARBA00022729"/>
    </source>
</evidence>
<feature type="signal peptide" evidence="16">
    <location>
        <begin position="1"/>
        <end position="19"/>
    </location>
</feature>
<dbReference type="InterPro" id="IPR015366">
    <property type="entry name" value="S53_propep"/>
</dbReference>
<evidence type="ECO:0000256" key="10">
    <source>
        <dbReference type="ARBA" id="ARBA00022825"/>
    </source>
</evidence>
<dbReference type="EC" id="3.4.14.10" evidence="4"/>
<dbReference type="CDD" id="cd04056">
    <property type="entry name" value="Peptidases_S53"/>
    <property type="match status" value="1"/>
</dbReference>
<evidence type="ECO:0000256" key="12">
    <source>
        <dbReference type="ARBA" id="ARBA00023026"/>
    </source>
</evidence>
<dbReference type="SUPFAM" id="SSF54897">
    <property type="entry name" value="Protease propeptides/inhibitors"/>
    <property type="match status" value="1"/>
</dbReference>
<comment type="catalytic activity">
    <reaction evidence="1">
        <text>Release of an N-terminal tripeptide from a polypeptide.</text>
        <dbReference type="EC" id="3.4.14.10"/>
    </reaction>
</comment>
<gene>
    <name evidence="18" type="ORF">OE88DRAFT_1793613</name>
</gene>
<dbReference type="PANTHER" id="PTHR14218:SF19">
    <property type="entry name" value="SERINE PROTEASE AORO, PUTATIVE (AFU_ORTHOLOGUE AFUA_6G10250)-RELATED"/>
    <property type="match status" value="1"/>
</dbReference>
<evidence type="ECO:0000259" key="17">
    <source>
        <dbReference type="PROSITE" id="PS51695"/>
    </source>
</evidence>
<dbReference type="EMBL" id="ML213508">
    <property type="protein sequence ID" value="TFK53218.1"/>
    <property type="molecule type" value="Genomic_DNA"/>
</dbReference>
<evidence type="ECO:0000256" key="9">
    <source>
        <dbReference type="ARBA" id="ARBA00022801"/>
    </source>
</evidence>
<evidence type="ECO:0000256" key="14">
    <source>
        <dbReference type="ARBA" id="ARBA00023180"/>
    </source>
</evidence>
<keyword evidence="11 15" id="KW-0106">Calcium</keyword>
<dbReference type="SUPFAM" id="SSF52743">
    <property type="entry name" value="Subtilisin-like"/>
    <property type="match status" value="1"/>
</dbReference>
<dbReference type="SMART" id="SM00944">
    <property type="entry name" value="Pro-kuma_activ"/>
    <property type="match status" value="1"/>
</dbReference>
<feature type="binding site" evidence="15">
    <location>
        <position position="596"/>
    </location>
    <ligand>
        <name>Ca(2+)</name>
        <dbReference type="ChEBI" id="CHEBI:29108"/>
    </ligand>
</feature>
<dbReference type="InterPro" id="IPR030400">
    <property type="entry name" value="Sedolisin_dom"/>
</dbReference>
<evidence type="ECO:0000256" key="7">
    <source>
        <dbReference type="ARBA" id="ARBA00022723"/>
    </source>
</evidence>
<keyword evidence="14" id="KW-0325">Glycoprotein</keyword>
<accession>A0A5C3NB46</accession>
<dbReference type="STRING" id="5364.A0A5C3NB46"/>
<dbReference type="OrthoDB" id="409122at2759"/>
<keyword evidence="9 15" id="KW-0378">Hydrolase</keyword>
<dbReference type="Pfam" id="PF09286">
    <property type="entry name" value="Pro-kuma_activ"/>
    <property type="match status" value="1"/>
</dbReference>
<keyword evidence="6 15" id="KW-0645">Protease</keyword>
<evidence type="ECO:0000256" key="4">
    <source>
        <dbReference type="ARBA" id="ARBA00012462"/>
    </source>
</evidence>
<proteinExistence type="predicted"/>
<keyword evidence="8 16" id="KW-0732">Signal</keyword>
<keyword evidence="7 15" id="KW-0479">Metal-binding</keyword>
<feature type="binding site" evidence="15">
    <location>
        <position position="595"/>
    </location>
    <ligand>
        <name>Ca(2+)</name>
        <dbReference type="ChEBI" id="CHEBI:29108"/>
    </ligand>
</feature>
<dbReference type="InterPro" id="IPR050819">
    <property type="entry name" value="Tripeptidyl-peptidase_I"/>
</dbReference>
<comment type="subcellular location">
    <subcellularLocation>
        <location evidence="3">Secreted</location>
        <location evidence="3">Extracellular space</location>
    </subcellularLocation>
</comment>
<feature type="binding site" evidence="15">
    <location>
        <position position="616"/>
    </location>
    <ligand>
        <name>Ca(2+)</name>
        <dbReference type="ChEBI" id="CHEBI:29108"/>
    </ligand>
</feature>
<dbReference type="GO" id="GO:0005576">
    <property type="term" value="C:extracellular region"/>
    <property type="evidence" value="ECO:0007669"/>
    <property type="project" value="UniProtKB-SubCell"/>
</dbReference>
<evidence type="ECO:0000256" key="11">
    <source>
        <dbReference type="ARBA" id="ARBA00022837"/>
    </source>
</evidence>
<evidence type="ECO:0000256" key="5">
    <source>
        <dbReference type="ARBA" id="ARBA00022525"/>
    </source>
</evidence>
<dbReference type="PANTHER" id="PTHR14218">
    <property type="entry name" value="PROTEASE S8 TRIPEPTIDYL PEPTIDASE I CLN2"/>
    <property type="match status" value="1"/>
</dbReference>
<evidence type="ECO:0000256" key="16">
    <source>
        <dbReference type="SAM" id="SignalP"/>
    </source>
</evidence>
<reference evidence="18 19" key="1">
    <citation type="journal article" date="2019" name="Nat. Ecol. Evol.">
        <title>Megaphylogeny resolves global patterns of mushroom evolution.</title>
        <authorList>
            <person name="Varga T."/>
            <person name="Krizsan K."/>
            <person name="Foldi C."/>
            <person name="Dima B."/>
            <person name="Sanchez-Garcia M."/>
            <person name="Sanchez-Ramirez S."/>
            <person name="Szollosi G.J."/>
            <person name="Szarkandi J.G."/>
            <person name="Papp V."/>
            <person name="Albert L."/>
            <person name="Andreopoulos W."/>
            <person name="Angelini C."/>
            <person name="Antonin V."/>
            <person name="Barry K.W."/>
            <person name="Bougher N.L."/>
            <person name="Buchanan P."/>
            <person name="Buyck B."/>
            <person name="Bense V."/>
            <person name="Catcheside P."/>
            <person name="Chovatia M."/>
            <person name="Cooper J."/>
            <person name="Damon W."/>
            <person name="Desjardin D."/>
            <person name="Finy P."/>
            <person name="Geml J."/>
            <person name="Haridas S."/>
            <person name="Hughes K."/>
            <person name="Justo A."/>
            <person name="Karasinski D."/>
            <person name="Kautmanova I."/>
            <person name="Kiss B."/>
            <person name="Kocsube S."/>
            <person name="Kotiranta H."/>
            <person name="LaButti K.M."/>
            <person name="Lechner B.E."/>
            <person name="Liimatainen K."/>
            <person name="Lipzen A."/>
            <person name="Lukacs Z."/>
            <person name="Mihaltcheva S."/>
            <person name="Morgado L.N."/>
            <person name="Niskanen T."/>
            <person name="Noordeloos M.E."/>
            <person name="Ohm R.A."/>
            <person name="Ortiz-Santana B."/>
            <person name="Ovrebo C."/>
            <person name="Racz N."/>
            <person name="Riley R."/>
            <person name="Savchenko A."/>
            <person name="Shiryaev A."/>
            <person name="Soop K."/>
            <person name="Spirin V."/>
            <person name="Szebenyi C."/>
            <person name="Tomsovsky M."/>
            <person name="Tulloss R.E."/>
            <person name="Uehling J."/>
            <person name="Grigoriev I.V."/>
            <person name="Vagvolgyi C."/>
            <person name="Papp T."/>
            <person name="Martin F.M."/>
            <person name="Miettinen O."/>
            <person name="Hibbett D.S."/>
            <person name="Nagy L.G."/>
        </authorList>
    </citation>
    <scope>NUCLEOTIDE SEQUENCE [LARGE SCALE GENOMIC DNA]</scope>
    <source>
        <strain evidence="18 19">OMC1185</strain>
    </source>
</reference>
<feature type="active site" description="Charge relay system" evidence="15">
    <location>
        <position position="308"/>
    </location>
</feature>
<dbReference type="Proteomes" id="UP000305948">
    <property type="component" value="Unassembled WGS sequence"/>
</dbReference>
<dbReference type="GO" id="GO:0008240">
    <property type="term" value="F:tripeptidyl-peptidase activity"/>
    <property type="evidence" value="ECO:0007669"/>
    <property type="project" value="UniProtKB-EC"/>
</dbReference>
<dbReference type="GO" id="GO:0004252">
    <property type="term" value="F:serine-type endopeptidase activity"/>
    <property type="evidence" value="ECO:0007669"/>
    <property type="project" value="UniProtKB-UniRule"/>
</dbReference>
<dbReference type="AlphaFoldDB" id="A0A5C3NB46"/>
<dbReference type="Gene3D" id="3.40.50.200">
    <property type="entry name" value="Peptidase S8/S53 domain"/>
    <property type="match status" value="1"/>
</dbReference>
<feature type="active site" description="Charge relay system" evidence="15">
    <location>
        <position position="552"/>
    </location>
</feature>
<keyword evidence="10 15" id="KW-0720">Serine protease</keyword>
<dbReference type="PROSITE" id="PS51695">
    <property type="entry name" value="SEDOLISIN"/>
    <property type="match status" value="1"/>
</dbReference>
<feature type="chain" id="PRO_5022847565" description="tripeptidyl-peptidase II" evidence="16">
    <location>
        <begin position="20"/>
        <end position="637"/>
    </location>
</feature>
<keyword evidence="5" id="KW-0964">Secreted</keyword>
<protein>
    <recommendedName>
        <fullName evidence="4">tripeptidyl-peptidase II</fullName>
        <ecNumber evidence="4">3.4.14.10</ecNumber>
    </recommendedName>
</protein>
<keyword evidence="19" id="KW-1185">Reference proteome</keyword>
<sequence>MLFSRSFLSLLSFVALVVAEPLLSPHVLHEKRSHTPAGWTRSHKHDVAAVLPLRIGLTQNNMDRLEELLLDVSHPESPNFGKHWNAGKVAETFRPTPETVGTVYDWLTASGIAPSRIKVSKAKTWIEVNATVEEAEQLLQTEYHVYRHESGKEHVACDAYHVPEHVSKHVDIIMPSIHFDAVIKRGESTQASSHKLSNIGQPGAGLSPKTTGTIANLFTQLANCDEQITPICLRALYDFVYWPVATSKNSYGIVEYTPQAYLQSDLDMFFKNFSTSQVGKSPVEVSIDGGYAQTDYTGFSYNGESDLDLQYGMALTNPQPVTLYQAGDMEEGASFNNFLDALDGSYCTFEGGDDPTQDAVYPDPYGGYEGPEDCGTTKPAYVISTSYAYNEADLSPAYAARQCAEYAKLGLMGTTVLYSSGDNGVAGNSGLCLNSDGSQSADAVGFNPSFPGTCPYITSVGATQVVSGHSVYQPESACMDVIQSGGGFSNYFAMPSYQKSAVEHYLSKYPPKYSSAQYNTTGTSRAFPDLSANGAYYVVAVAGEFSLVFGTSASSPVVGTILTSINDARLAIGKGPIGFINPTIYSSAFTSAFNDITNGTNPGCGTVGFDAEPGWDPVTGLGTPNFAKLLARWLLMP</sequence>
<evidence type="ECO:0000256" key="13">
    <source>
        <dbReference type="ARBA" id="ARBA00023145"/>
    </source>
</evidence>
<comment type="function">
    <text evidence="2">Secreted tripeptidyl-peptidase which degrades proteins at acidic pHs and is involved in virulence.</text>
</comment>
<dbReference type="GO" id="GO:0046872">
    <property type="term" value="F:metal ion binding"/>
    <property type="evidence" value="ECO:0007669"/>
    <property type="project" value="UniProtKB-UniRule"/>
</dbReference>
<feature type="binding site" evidence="15">
    <location>
        <position position="614"/>
    </location>
    <ligand>
        <name>Ca(2+)</name>
        <dbReference type="ChEBI" id="CHEBI:29108"/>
    </ligand>
</feature>
<evidence type="ECO:0000313" key="18">
    <source>
        <dbReference type="EMBL" id="TFK53218.1"/>
    </source>
</evidence>
<evidence type="ECO:0000256" key="2">
    <source>
        <dbReference type="ARBA" id="ARBA00002451"/>
    </source>
</evidence>
<keyword evidence="13" id="KW-0865">Zymogen</keyword>
<dbReference type="GO" id="GO:0006508">
    <property type="term" value="P:proteolysis"/>
    <property type="evidence" value="ECO:0007669"/>
    <property type="project" value="UniProtKB-KW"/>
</dbReference>
<name>A0A5C3NB46_9AGAM</name>
<feature type="active site" description="Charge relay system" evidence="15">
    <location>
        <position position="304"/>
    </location>
</feature>
<evidence type="ECO:0000256" key="15">
    <source>
        <dbReference type="PROSITE-ProRule" id="PRU01032"/>
    </source>
</evidence>
<evidence type="ECO:0000256" key="1">
    <source>
        <dbReference type="ARBA" id="ARBA00001910"/>
    </source>
</evidence>
<evidence type="ECO:0000313" key="19">
    <source>
        <dbReference type="Proteomes" id="UP000305948"/>
    </source>
</evidence>
<dbReference type="InterPro" id="IPR036852">
    <property type="entry name" value="Peptidase_S8/S53_dom_sf"/>
</dbReference>
<feature type="domain" description="Peptidase S53" evidence="17">
    <location>
        <begin position="227"/>
        <end position="636"/>
    </location>
</feature>
<organism evidence="18 19">
    <name type="scientific">Heliocybe sulcata</name>
    <dbReference type="NCBI Taxonomy" id="5364"/>
    <lineage>
        <taxon>Eukaryota</taxon>
        <taxon>Fungi</taxon>
        <taxon>Dikarya</taxon>
        <taxon>Basidiomycota</taxon>
        <taxon>Agaricomycotina</taxon>
        <taxon>Agaricomycetes</taxon>
        <taxon>Gloeophyllales</taxon>
        <taxon>Gloeophyllaceae</taxon>
        <taxon>Heliocybe</taxon>
    </lineage>
</organism>